<dbReference type="EnsemblMetazoa" id="GAUT038091-RA">
    <property type="protein sequence ID" value="GAUT038091-PA"/>
    <property type="gene ID" value="GAUT038091"/>
</dbReference>
<dbReference type="Proteomes" id="UP000078200">
    <property type="component" value="Unassembled WGS sequence"/>
</dbReference>
<keyword evidence="1" id="KW-1133">Transmembrane helix</keyword>
<proteinExistence type="predicted"/>
<name>A0A1A9VI06_GLOAU</name>
<organism evidence="2 3">
    <name type="scientific">Glossina austeni</name>
    <name type="common">Savannah tsetse fly</name>
    <dbReference type="NCBI Taxonomy" id="7395"/>
    <lineage>
        <taxon>Eukaryota</taxon>
        <taxon>Metazoa</taxon>
        <taxon>Ecdysozoa</taxon>
        <taxon>Arthropoda</taxon>
        <taxon>Hexapoda</taxon>
        <taxon>Insecta</taxon>
        <taxon>Pterygota</taxon>
        <taxon>Neoptera</taxon>
        <taxon>Endopterygota</taxon>
        <taxon>Diptera</taxon>
        <taxon>Brachycera</taxon>
        <taxon>Muscomorpha</taxon>
        <taxon>Hippoboscoidea</taxon>
        <taxon>Glossinidae</taxon>
        <taxon>Glossina</taxon>
    </lineage>
</organism>
<reference evidence="2" key="1">
    <citation type="submission" date="2020-05" db="UniProtKB">
        <authorList>
            <consortium name="EnsemblMetazoa"/>
        </authorList>
    </citation>
    <scope>IDENTIFICATION</scope>
    <source>
        <strain evidence="2">TTRI</strain>
    </source>
</reference>
<sequence length="170" mass="19205">MALDHQCSTASLLDITRPFHLTCNLCSNFKRLCRLKYCSMLVGTVEFYHFFDPLDEGKRLSSSADDLDRRSRVDHWRKNLVCSAHAVGHGDMARSVCKLYRHDAAATAAVVLVGLVTVSIVALVVCSYITKASVFCVKYSTRVDQVNTIAKFHLRLMGFTKNYYIMTEEL</sequence>
<dbReference type="VEuPathDB" id="VectorBase:GAUT038091"/>
<evidence type="ECO:0000313" key="3">
    <source>
        <dbReference type="Proteomes" id="UP000078200"/>
    </source>
</evidence>
<protein>
    <submittedName>
        <fullName evidence="2">Uncharacterized protein</fullName>
    </submittedName>
</protein>
<keyword evidence="3" id="KW-1185">Reference proteome</keyword>
<dbReference type="AlphaFoldDB" id="A0A1A9VI06"/>
<evidence type="ECO:0000313" key="2">
    <source>
        <dbReference type="EnsemblMetazoa" id="GAUT038091-PA"/>
    </source>
</evidence>
<feature type="transmembrane region" description="Helical" evidence="1">
    <location>
        <begin position="104"/>
        <end position="130"/>
    </location>
</feature>
<accession>A0A1A9VI06</accession>
<evidence type="ECO:0000256" key="1">
    <source>
        <dbReference type="SAM" id="Phobius"/>
    </source>
</evidence>
<keyword evidence="1" id="KW-0472">Membrane</keyword>
<keyword evidence="1" id="KW-0812">Transmembrane</keyword>